<feature type="transmembrane region" description="Helical" evidence="6">
    <location>
        <begin position="192"/>
        <end position="209"/>
    </location>
</feature>
<name>A0A8H8CET7_PSICU</name>
<dbReference type="Pfam" id="PF13520">
    <property type="entry name" value="AA_permease_2"/>
    <property type="match status" value="1"/>
</dbReference>
<comment type="subcellular location">
    <subcellularLocation>
        <location evidence="1">Membrane</location>
        <topology evidence="1">Multi-pass membrane protein</topology>
    </subcellularLocation>
</comment>
<comment type="caution">
    <text evidence="7">The sequence shown here is derived from an EMBL/GenBank/DDBJ whole genome shotgun (WGS) entry which is preliminary data.</text>
</comment>
<feature type="transmembrane region" description="Helical" evidence="6">
    <location>
        <begin position="71"/>
        <end position="91"/>
    </location>
</feature>
<keyword evidence="3 6" id="KW-1133">Transmembrane helix</keyword>
<evidence type="ECO:0000256" key="3">
    <source>
        <dbReference type="ARBA" id="ARBA00022989"/>
    </source>
</evidence>
<feature type="transmembrane region" description="Helical" evidence="6">
    <location>
        <begin position="511"/>
        <end position="531"/>
    </location>
</feature>
<dbReference type="AlphaFoldDB" id="A0A8H8CET7"/>
<evidence type="ECO:0000256" key="4">
    <source>
        <dbReference type="ARBA" id="ARBA00023136"/>
    </source>
</evidence>
<organism evidence="7">
    <name type="scientific">Psilocybe cubensis</name>
    <name type="common">Psychedelic mushroom</name>
    <name type="synonym">Stropharia cubensis</name>
    <dbReference type="NCBI Taxonomy" id="181762"/>
    <lineage>
        <taxon>Eukaryota</taxon>
        <taxon>Fungi</taxon>
        <taxon>Dikarya</taxon>
        <taxon>Basidiomycota</taxon>
        <taxon>Agaricomycotina</taxon>
        <taxon>Agaricomycetes</taxon>
        <taxon>Agaricomycetidae</taxon>
        <taxon>Agaricales</taxon>
        <taxon>Agaricineae</taxon>
        <taxon>Strophariaceae</taxon>
        <taxon>Psilocybe</taxon>
    </lineage>
</organism>
<dbReference type="GO" id="GO:0015179">
    <property type="term" value="F:L-amino acid transmembrane transporter activity"/>
    <property type="evidence" value="ECO:0007669"/>
    <property type="project" value="TreeGrafter"/>
</dbReference>
<dbReference type="Gene3D" id="1.20.1740.10">
    <property type="entry name" value="Amino acid/polyamine transporter I"/>
    <property type="match status" value="1"/>
</dbReference>
<keyword evidence="2 6" id="KW-0812">Transmembrane</keyword>
<evidence type="ECO:0000256" key="2">
    <source>
        <dbReference type="ARBA" id="ARBA00022692"/>
    </source>
</evidence>
<evidence type="ECO:0000256" key="1">
    <source>
        <dbReference type="ARBA" id="ARBA00004141"/>
    </source>
</evidence>
<dbReference type="PIRSF" id="PIRSF006060">
    <property type="entry name" value="AA_transporter"/>
    <property type="match status" value="1"/>
</dbReference>
<feature type="transmembrane region" description="Helical" evidence="6">
    <location>
        <begin position="266"/>
        <end position="286"/>
    </location>
</feature>
<feature type="compositionally biased region" description="Basic and acidic residues" evidence="5">
    <location>
        <begin position="29"/>
        <end position="39"/>
    </location>
</feature>
<proteinExistence type="predicted"/>
<dbReference type="PANTHER" id="PTHR11785">
    <property type="entry name" value="AMINO ACID TRANSPORTER"/>
    <property type="match status" value="1"/>
</dbReference>
<accession>A0A8H8CET7</accession>
<evidence type="ECO:0000256" key="5">
    <source>
        <dbReference type="SAM" id="MobiDB-lite"/>
    </source>
</evidence>
<evidence type="ECO:0000256" key="6">
    <source>
        <dbReference type="SAM" id="Phobius"/>
    </source>
</evidence>
<feature type="transmembrane region" description="Helical" evidence="6">
    <location>
        <begin position="221"/>
        <end position="246"/>
    </location>
</feature>
<dbReference type="PANTHER" id="PTHR11785:SF498">
    <property type="entry name" value="HIGH-AFFINITY METHIONINE PERMEASE"/>
    <property type="match status" value="1"/>
</dbReference>
<keyword evidence="4 6" id="KW-0472">Membrane</keyword>
<dbReference type="EMBL" id="JAFIQS010000014">
    <property type="protein sequence ID" value="KAG5163577.1"/>
    <property type="molecule type" value="Genomic_DNA"/>
</dbReference>
<protein>
    <submittedName>
        <fullName evidence="7">Uncharacterized protein</fullName>
    </submittedName>
</protein>
<reference evidence="7" key="1">
    <citation type="submission" date="2021-02" db="EMBL/GenBank/DDBJ databases">
        <title>Psilocybe cubensis genome.</title>
        <authorList>
            <person name="Mckernan K.J."/>
            <person name="Crawford S."/>
            <person name="Trippe A."/>
            <person name="Kane L.T."/>
            <person name="Mclaughlin S."/>
        </authorList>
    </citation>
    <scope>NUCLEOTIDE SEQUENCE [LARGE SCALE GENOMIC DNA]</scope>
    <source>
        <strain evidence="7">MGC-MH-2018</strain>
    </source>
</reference>
<evidence type="ECO:0000313" key="7">
    <source>
        <dbReference type="EMBL" id="KAG5163577.1"/>
    </source>
</evidence>
<dbReference type="GO" id="GO:0016020">
    <property type="term" value="C:membrane"/>
    <property type="evidence" value="ECO:0007669"/>
    <property type="project" value="UniProtKB-SubCell"/>
</dbReference>
<sequence length="562" mass="62665">MATDYSDVSLVNDSQRLESSEHSPLLSSREPRSDGLPRVRSALEGEALNRGDGDLRHGESYDNVPKDKRQLGLFSVAFLIFNRIIGTGIYATPSNILRSSGSVGVSLIMWLVGASIAACGTAVYVELGTGLPRSGGEKNYLEFIYRRPKFLATCTFTIYTLIMGTATANSVVFSEYLLHSLSIEPTWFNTRLVAFLCLSFVCLIHGTRLRWGLRLQNTLGLFKLVVLALISLSGILCLLGLSHFQVREGYEKPDNFKWEKFWEGSGTGLNAFVSGVYNVIWSFVGYSNANYALSEVRDPVRTIRRAAPLAMLAVTSVYVFINIAYFAVVSKSDILESRRIVAALYFRNLFGPTTEKTLSSFIAISTLGNLLSGQFSQGRVIQELGREGILPFSAVFASNKPFNAPLTGLFTQYLVSCTFLFAVPPGDAYLFLISLSSYSLSLINMLVSFGLLLLYSKPYFAWGWNPPFQAPKLLVILFFVSNLFLVTIPFFPPMPDSKTYTQLPYWSHSAGGLALSLLGFSYWYVWGIWLPKRKGYRLERKWALQDDGVSRYIFHKIPASTQ</sequence>
<dbReference type="InterPro" id="IPR050598">
    <property type="entry name" value="AminoAcid_Transporter"/>
</dbReference>
<feature type="transmembrane region" description="Helical" evidence="6">
    <location>
        <begin position="428"/>
        <end position="453"/>
    </location>
</feature>
<dbReference type="InterPro" id="IPR002293">
    <property type="entry name" value="AA/rel_permease1"/>
</dbReference>
<feature type="transmembrane region" description="Helical" evidence="6">
    <location>
        <begin position="103"/>
        <end position="129"/>
    </location>
</feature>
<feature type="transmembrane region" description="Helical" evidence="6">
    <location>
        <begin position="307"/>
        <end position="328"/>
    </location>
</feature>
<feature type="transmembrane region" description="Helical" evidence="6">
    <location>
        <begin position="473"/>
        <end position="491"/>
    </location>
</feature>
<gene>
    <name evidence="7" type="ORF">JR316_011357</name>
</gene>
<feature type="transmembrane region" description="Helical" evidence="6">
    <location>
        <begin position="150"/>
        <end position="172"/>
    </location>
</feature>
<feature type="region of interest" description="Disordered" evidence="5">
    <location>
        <begin position="1"/>
        <end position="39"/>
    </location>
</feature>